<sequence>MNSKGAWRLFRSLIDPTQTRGETQKQLRRALQGFHGTTSQLADALCDKYLCRMLDPDKTAYEYAGRENHQLDAPFAMHDLKAALGKMRRGTAPGRDHITVTLLVNLTARPLKNVRLVMTTTDFAPLVNRVVDDHAKELWELSRFLFENPELALTEVKAHDKLCEFLEGKGFVVQREYCLKTAFRAEFDAPAGSDGRCVALLCEFDALPDIGHGCGHNLIAEASVGAALAVQEAMKSSKDMRGKLVVLGTPAEEHACGKELLIRQGALDGIEVAIMSHPTPADVVAPLFSALQELVVRFKGKSAHAAAYPWEGVNALDAAIASFVNIGLLRQQCKPSSWIHGIIAEGGKYANVIPEETELRFCVRSESYAELISLRDRVEACFKGAAEATGCVVSICREIAYMEVIQNATIAASYRKHGHSLALNFIDDYVKKIPVSGGSTDCGNVSHRVPTLHAVYSVGSKEKVRGPANHTHQFATLAGSEEAQPPTLRTAKVLALTVLDLLTDAELMRKAQAEFAALQLQSDAELQAMTQ</sequence>
<name>A0ACB8CF99_DERSI</name>
<dbReference type="Proteomes" id="UP000821865">
    <property type="component" value="Chromosome 7"/>
</dbReference>
<evidence type="ECO:0000313" key="2">
    <source>
        <dbReference type="Proteomes" id="UP000821865"/>
    </source>
</evidence>
<organism evidence="1 2">
    <name type="scientific">Dermacentor silvarum</name>
    <name type="common">Tick</name>
    <dbReference type="NCBI Taxonomy" id="543639"/>
    <lineage>
        <taxon>Eukaryota</taxon>
        <taxon>Metazoa</taxon>
        <taxon>Ecdysozoa</taxon>
        <taxon>Arthropoda</taxon>
        <taxon>Chelicerata</taxon>
        <taxon>Arachnida</taxon>
        <taxon>Acari</taxon>
        <taxon>Parasitiformes</taxon>
        <taxon>Ixodida</taxon>
        <taxon>Ixodoidea</taxon>
        <taxon>Ixodidae</taxon>
        <taxon>Rhipicephalinae</taxon>
        <taxon>Dermacentor</taxon>
    </lineage>
</organism>
<gene>
    <name evidence="1" type="ORF">HPB49_013380</name>
</gene>
<keyword evidence="2" id="KW-1185">Reference proteome</keyword>
<protein>
    <submittedName>
        <fullName evidence="1">Uncharacterized protein</fullName>
    </submittedName>
</protein>
<reference evidence="1" key="1">
    <citation type="submission" date="2020-05" db="EMBL/GenBank/DDBJ databases">
        <title>Large-scale comparative analyses of tick genomes elucidate their genetic diversity and vector capacities.</title>
        <authorList>
            <person name="Jia N."/>
            <person name="Wang J."/>
            <person name="Shi W."/>
            <person name="Du L."/>
            <person name="Sun Y."/>
            <person name="Zhan W."/>
            <person name="Jiang J."/>
            <person name="Wang Q."/>
            <person name="Zhang B."/>
            <person name="Ji P."/>
            <person name="Sakyi L.B."/>
            <person name="Cui X."/>
            <person name="Yuan T."/>
            <person name="Jiang B."/>
            <person name="Yang W."/>
            <person name="Lam T.T.-Y."/>
            <person name="Chang Q."/>
            <person name="Ding S."/>
            <person name="Wang X."/>
            <person name="Zhu J."/>
            <person name="Ruan X."/>
            <person name="Zhao L."/>
            <person name="Wei J."/>
            <person name="Que T."/>
            <person name="Du C."/>
            <person name="Cheng J."/>
            <person name="Dai P."/>
            <person name="Han X."/>
            <person name="Huang E."/>
            <person name="Gao Y."/>
            <person name="Liu J."/>
            <person name="Shao H."/>
            <person name="Ye R."/>
            <person name="Li L."/>
            <person name="Wei W."/>
            <person name="Wang X."/>
            <person name="Wang C."/>
            <person name="Yang T."/>
            <person name="Huo Q."/>
            <person name="Li W."/>
            <person name="Guo W."/>
            <person name="Chen H."/>
            <person name="Zhou L."/>
            <person name="Ni X."/>
            <person name="Tian J."/>
            <person name="Zhou Y."/>
            <person name="Sheng Y."/>
            <person name="Liu T."/>
            <person name="Pan Y."/>
            <person name="Xia L."/>
            <person name="Li J."/>
            <person name="Zhao F."/>
            <person name="Cao W."/>
        </authorList>
    </citation>
    <scope>NUCLEOTIDE SEQUENCE</scope>
    <source>
        <strain evidence="1">Dsil-2018</strain>
    </source>
</reference>
<comment type="caution">
    <text evidence="1">The sequence shown here is derived from an EMBL/GenBank/DDBJ whole genome shotgun (WGS) entry which is preliminary data.</text>
</comment>
<proteinExistence type="predicted"/>
<evidence type="ECO:0000313" key="1">
    <source>
        <dbReference type="EMBL" id="KAH7941405.1"/>
    </source>
</evidence>
<accession>A0ACB8CF99</accession>
<dbReference type="EMBL" id="CM023476">
    <property type="protein sequence ID" value="KAH7941405.1"/>
    <property type="molecule type" value="Genomic_DNA"/>
</dbReference>